<gene>
    <name evidence="7 12" type="primary">flgK</name>
    <name evidence="12" type="ORF">G3M99_01185</name>
</gene>
<evidence type="ECO:0000256" key="3">
    <source>
        <dbReference type="ARBA" id="ARBA00009677"/>
    </source>
</evidence>
<evidence type="ECO:0000256" key="2">
    <source>
        <dbReference type="ARBA" id="ARBA00004613"/>
    </source>
</evidence>
<keyword evidence="8" id="KW-0175">Coiled coil</keyword>
<name>A0A6M0GYF8_9CLOT</name>
<dbReference type="GO" id="GO:0005198">
    <property type="term" value="F:structural molecule activity"/>
    <property type="evidence" value="ECO:0007669"/>
    <property type="project" value="UniProtKB-UniRule"/>
</dbReference>
<dbReference type="PRINTS" id="PR01005">
    <property type="entry name" value="FLGHOOKAP1"/>
</dbReference>
<dbReference type="PANTHER" id="PTHR30033:SF1">
    <property type="entry name" value="FLAGELLAR HOOK-ASSOCIATED PROTEIN 1"/>
    <property type="match status" value="1"/>
</dbReference>
<dbReference type="GO" id="GO:0009424">
    <property type="term" value="C:bacterial-type flagellum hook"/>
    <property type="evidence" value="ECO:0007669"/>
    <property type="project" value="UniProtKB-UniRule"/>
</dbReference>
<feature type="coiled-coil region" evidence="8">
    <location>
        <begin position="153"/>
        <end position="194"/>
    </location>
</feature>
<comment type="subcellular location">
    <subcellularLocation>
        <location evidence="1 7">Bacterial flagellum</location>
    </subcellularLocation>
    <subcellularLocation>
        <location evidence="2 7">Secreted</location>
    </subcellularLocation>
</comment>
<dbReference type="Proteomes" id="UP000481872">
    <property type="component" value="Unassembled WGS sequence"/>
</dbReference>
<comment type="similarity">
    <text evidence="3 7">Belongs to the flagella basal body rod proteins family.</text>
</comment>
<proteinExistence type="inferred from homology"/>
<evidence type="ECO:0000256" key="1">
    <source>
        <dbReference type="ARBA" id="ARBA00004365"/>
    </source>
</evidence>
<dbReference type="InterPro" id="IPR010930">
    <property type="entry name" value="Flg_bb/hook_C_dom"/>
</dbReference>
<keyword evidence="13" id="KW-1185">Reference proteome</keyword>
<dbReference type="GO" id="GO:0005576">
    <property type="term" value="C:extracellular region"/>
    <property type="evidence" value="ECO:0007669"/>
    <property type="project" value="UniProtKB-SubCell"/>
</dbReference>
<keyword evidence="12" id="KW-0966">Cell projection</keyword>
<dbReference type="Pfam" id="PF00460">
    <property type="entry name" value="Flg_bb_rod"/>
    <property type="match status" value="1"/>
</dbReference>
<evidence type="ECO:0000256" key="7">
    <source>
        <dbReference type="RuleBase" id="RU362065"/>
    </source>
</evidence>
<keyword evidence="12" id="KW-0282">Flagellum</keyword>
<feature type="domain" description="Flagellar basal body rod protein N-terminal" evidence="9">
    <location>
        <begin position="10"/>
        <end position="37"/>
    </location>
</feature>
<feature type="domain" description="Flagellar basal-body/hook protein C-terminal" evidence="10">
    <location>
        <begin position="492"/>
        <end position="531"/>
    </location>
</feature>
<dbReference type="NCBIfam" id="TIGR02492">
    <property type="entry name" value="flgK_ends"/>
    <property type="match status" value="1"/>
</dbReference>
<dbReference type="SUPFAM" id="SSF64518">
    <property type="entry name" value="Phase 1 flagellin"/>
    <property type="match status" value="1"/>
</dbReference>
<keyword evidence="6 7" id="KW-0975">Bacterial flagellum</keyword>
<dbReference type="InterPro" id="IPR053927">
    <property type="entry name" value="FlgK_helical"/>
</dbReference>
<feature type="domain" description="Flagellar hook-associated protein FlgK helical" evidence="11">
    <location>
        <begin position="96"/>
        <end position="337"/>
    </location>
</feature>
<dbReference type="EMBL" id="JAAGPU010000001">
    <property type="protein sequence ID" value="NEU03485.1"/>
    <property type="molecule type" value="Genomic_DNA"/>
</dbReference>
<evidence type="ECO:0000313" key="12">
    <source>
        <dbReference type="EMBL" id="NEU03485.1"/>
    </source>
</evidence>
<evidence type="ECO:0000259" key="10">
    <source>
        <dbReference type="Pfam" id="PF06429"/>
    </source>
</evidence>
<protein>
    <recommendedName>
        <fullName evidence="4 7">Flagellar hook-associated protein 1</fullName>
        <shortName evidence="7">HAP1</shortName>
    </recommendedName>
</protein>
<organism evidence="12 13">
    <name type="scientific">Clostridium senegalense</name>
    <dbReference type="NCBI Taxonomy" id="1465809"/>
    <lineage>
        <taxon>Bacteria</taxon>
        <taxon>Bacillati</taxon>
        <taxon>Bacillota</taxon>
        <taxon>Clostridia</taxon>
        <taxon>Eubacteriales</taxon>
        <taxon>Clostridiaceae</taxon>
        <taxon>Clostridium</taxon>
    </lineage>
</organism>
<dbReference type="AlphaFoldDB" id="A0A6M0GYF8"/>
<evidence type="ECO:0000256" key="6">
    <source>
        <dbReference type="ARBA" id="ARBA00023143"/>
    </source>
</evidence>
<dbReference type="InterPro" id="IPR001444">
    <property type="entry name" value="Flag_bb_rod_N"/>
</dbReference>
<evidence type="ECO:0000256" key="4">
    <source>
        <dbReference type="ARBA" id="ARBA00016244"/>
    </source>
</evidence>
<comment type="caution">
    <text evidence="12">The sequence shown here is derived from an EMBL/GenBank/DDBJ whole genome shotgun (WGS) entry which is preliminary data.</text>
</comment>
<evidence type="ECO:0000256" key="5">
    <source>
        <dbReference type="ARBA" id="ARBA00022525"/>
    </source>
</evidence>
<dbReference type="InterPro" id="IPR002371">
    <property type="entry name" value="FlgK"/>
</dbReference>
<evidence type="ECO:0000256" key="8">
    <source>
        <dbReference type="SAM" id="Coils"/>
    </source>
</evidence>
<dbReference type="Pfam" id="PF06429">
    <property type="entry name" value="Flg_bbr_C"/>
    <property type="match status" value="1"/>
</dbReference>
<reference evidence="12 13" key="1">
    <citation type="submission" date="2020-02" db="EMBL/GenBank/DDBJ databases">
        <title>Genome assembly of a novel Clostridium senegalense strain.</title>
        <authorList>
            <person name="Gupta T.B."/>
            <person name="Jauregui R."/>
            <person name="Maclean P."/>
            <person name="Nawarathana A."/>
            <person name="Brightwell G."/>
        </authorList>
    </citation>
    <scope>NUCLEOTIDE SEQUENCE [LARGE SCALE GENOMIC DNA]</scope>
    <source>
        <strain evidence="12 13">AGRFS4</strain>
    </source>
</reference>
<dbReference type="Pfam" id="PF22638">
    <property type="entry name" value="FlgK_D1"/>
    <property type="match status" value="1"/>
</dbReference>
<accession>A0A6M0GYF8</accession>
<evidence type="ECO:0000259" key="9">
    <source>
        <dbReference type="Pfam" id="PF00460"/>
    </source>
</evidence>
<dbReference type="PANTHER" id="PTHR30033">
    <property type="entry name" value="FLAGELLAR HOOK-ASSOCIATED PROTEIN 1"/>
    <property type="match status" value="1"/>
</dbReference>
<keyword evidence="5 7" id="KW-0964">Secreted</keyword>
<sequence>MSGLFGTMQVSKLGMLAQQSALNTTSHNMSNVNTPGYSRQHAILSASRPITLAGPGQIGTGVNVVAITRTRDTFLDYQIRRESSNLADSIAKEKYLSEIEGIFNEPSDTAISKLLSEYYDAWQTLSLNPEKSEARQVVVQTAKQLTDLLNHTHKQLEDTKGNLETEKKQSVEDINNLLDQINELNKEIKKVTFAGNNPNDLLDSRDLLLDELSTKFGIDVTSENLNGISLKPEGTDINLIQDTDSDLKYHIRYEEGKGYQFVATKETSKNIESNEEGKGSDSQYEVELTIKIVDFKPSAGTLGGLLKLDEKIQSNIDKLDNLAKTIALSTNAIHSDGGGNRNFFTDGTEEDKIGNDDSGMNITAGNITINEDLLKNPMLLNVSSGLDSGGTDGKRALVIAQLRDIKFIIDDETNGVNKDTTLDDFKKHNGYKTKDGVTSEGIVTFENNKDGASVEGYYKGIINTLGIEAQAAKRDVANKQILLGSFIEKRESTSGVSIDEETINLVQFNHAYQANAKMISTVDELLDVVINGLKR</sequence>
<dbReference type="GO" id="GO:0044780">
    <property type="term" value="P:bacterial-type flagellum assembly"/>
    <property type="evidence" value="ECO:0007669"/>
    <property type="project" value="InterPro"/>
</dbReference>
<keyword evidence="12" id="KW-0969">Cilium</keyword>
<evidence type="ECO:0000259" key="11">
    <source>
        <dbReference type="Pfam" id="PF22638"/>
    </source>
</evidence>
<evidence type="ECO:0000313" key="13">
    <source>
        <dbReference type="Proteomes" id="UP000481872"/>
    </source>
</evidence>
<dbReference type="RefSeq" id="WP_199868834.1">
    <property type="nucleotide sequence ID" value="NZ_JAAGPU010000001.1"/>
</dbReference>